<evidence type="ECO:0000313" key="1">
    <source>
        <dbReference type="EMBL" id="BCL28576.1"/>
    </source>
</evidence>
<organism evidence="1 2">
    <name type="scientific">Streptomyces aurantiacus</name>
    <dbReference type="NCBI Taxonomy" id="47760"/>
    <lineage>
        <taxon>Bacteria</taxon>
        <taxon>Bacillati</taxon>
        <taxon>Actinomycetota</taxon>
        <taxon>Actinomycetes</taxon>
        <taxon>Kitasatosporales</taxon>
        <taxon>Streptomycetaceae</taxon>
        <taxon>Streptomyces</taxon>
        <taxon>Streptomyces aurantiacus group</taxon>
    </lineage>
</organism>
<dbReference type="SUPFAM" id="SSF53335">
    <property type="entry name" value="S-adenosyl-L-methionine-dependent methyltransferases"/>
    <property type="match status" value="1"/>
</dbReference>
<reference evidence="1 2" key="1">
    <citation type="journal article" date="2014" name="Int. J. Syst. Evol. Microbiol.">
        <title>Complete genome sequence of Corynebacterium casei LMG S-19264T (=DSM 44701T), isolated from a smear-ripened cheese.</title>
        <authorList>
            <consortium name="US DOE Joint Genome Institute (JGI-PGF)"/>
            <person name="Walter F."/>
            <person name="Albersmeier A."/>
            <person name="Kalinowski J."/>
            <person name="Ruckert C."/>
        </authorList>
    </citation>
    <scope>NUCLEOTIDE SEQUENCE [LARGE SCALE GENOMIC DNA]</scope>
    <source>
        <strain evidence="1 2">JCM 4677</strain>
    </source>
</reference>
<sequence>MPTNSLARPSSARIHNYLLGGRDNYTVDRTVAQRAAGKMPFLPSAVRHERAYVLLMVQALAIAGIRQLVDFGCGMPHSPDPVDVITRVHPNARAVCIDGDALVHAFTSALLRVGAPAAVAHLHADIREPESVLASREILKTINWREPVILLFGSVLHHIDDTPARPLSMLVDQYKKVAAPGSALVITHATADFAGKSARKAAKAMTAAGCPVYPRTKEQIAPLFNDWHLVSPGLAEPQVMPLEHPVLPQTASYAGMARKGRLKTVVGDGVLPGPDQPFACTALGTLAPCQRPWQHRKHQPSNGNG</sequence>
<gene>
    <name evidence="1" type="ORF">GCM10017557_34350</name>
</gene>
<dbReference type="AlphaFoldDB" id="A0A7G1P444"/>
<keyword evidence="2" id="KW-1185">Reference proteome</keyword>
<evidence type="ECO:0008006" key="3">
    <source>
        <dbReference type="Google" id="ProtNLM"/>
    </source>
</evidence>
<evidence type="ECO:0000313" key="2">
    <source>
        <dbReference type="Proteomes" id="UP000516444"/>
    </source>
</evidence>
<dbReference type="Gene3D" id="3.40.50.150">
    <property type="entry name" value="Vaccinia Virus protein VP39"/>
    <property type="match status" value="1"/>
</dbReference>
<dbReference type="InterPro" id="IPR029063">
    <property type="entry name" value="SAM-dependent_MTases_sf"/>
</dbReference>
<dbReference type="RefSeq" id="WP_246596408.1">
    <property type="nucleotide sequence ID" value="NZ_AP023440.1"/>
</dbReference>
<dbReference type="Pfam" id="PF04672">
    <property type="entry name" value="Methyltransf_19"/>
    <property type="match status" value="1"/>
</dbReference>
<dbReference type="Proteomes" id="UP000516444">
    <property type="component" value="Chromosome"/>
</dbReference>
<accession>A0A7G1P444</accession>
<dbReference type="EMBL" id="AP023440">
    <property type="protein sequence ID" value="BCL28576.1"/>
    <property type="molecule type" value="Genomic_DNA"/>
</dbReference>
<dbReference type="KEGG" id="sgm:GCM10017557_34350"/>
<protein>
    <recommendedName>
        <fullName evidence="3">SAM-dependent methyltransferase</fullName>
    </recommendedName>
</protein>
<dbReference type="InterPro" id="IPR006764">
    <property type="entry name" value="SAM_dep_MeTrfase_SAV2177_type"/>
</dbReference>
<name>A0A7G1P444_9ACTN</name>
<proteinExistence type="predicted"/>
<dbReference type="PIRSF" id="PIRSF017393">
    <property type="entry name" value="MTase_SAV2177"/>
    <property type="match status" value="1"/>
</dbReference>